<evidence type="ECO:0000313" key="1">
    <source>
        <dbReference type="EMBL" id="KAJ7964013.1"/>
    </source>
</evidence>
<dbReference type="Proteomes" id="UP001163823">
    <property type="component" value="Chromosome 6"/>
</dbReference>
<protein>
    <submittedName>
        <fullName evidence="1">Rho guanine nucleotide exchange factor</fullName>
    </submittedName>
</protein>
<accession>A0AAD7LTK5</accession>
<dbReference type="AlphaFoldDB" id="A0AAD7LTK5"/>
<reference evidence="1" key="1">
    <citation type="journal article" date="2023" name="Science">
        <title>Elucidation of the pathway for biosynthesis of saponin adjuvants from the soapbark tree.</title>
        <authorList>
            <person name="Reed J."/>
            <person name="Orme A."/>
            <person name="El-Demerdash A."/>
            <person name="Owen C."/>
            <person name="Martin L.B.B."/>
            <person name="Misra R.C."/>
            <person name="Kikuchi S."/>
            <person name="Rejzek M."/>
            <person name="Martin A.C."/>
            <person name="Harkess A."/>
            <person name="Leebens-Mack J."/>
            <person name="Louveau T."/>
            <person name="Stephenson M.J."/>
            <person name="Osbourn A."/>
        </authorList>
    </citation>
    <scope>NUCLEOTIDE SEQUENCE</scope>
    <source>
        <strain evidence="1">S10</strain>
    </source>
</reference>
<organism evidence="1 2">
    <name type="scientific">Quillaja saponaria</name>
    <name type="common">Soap bark tree</name>
    <dbReference type="NCBI Taxonomy" id="32244"/>
    <lineage>
        <taxon>Eukaryota</taxon>
        <taxon>Viridiplantae</taxon>
        <taxon>Streptophyta</taxon>
        <taxon>Embryophyta</taxon>
        <taxon>Tracheophyta</taxon>
        <taxon>Spermatophyta</taxon>
        <taxon>Magnoliopsida</taxon>
        <taxon>eudicotyledons</taxon>
        <taxon>Gunneridae</taxon>
        <taxon>Pentapetalae</taxon>
        <taxon>rosids</taxon>
        <taxon>fabids</taxon>
        <taxon>Fabales</taxon>
        <taxon>Quillajaceae</taxon>
        <taxon>Quillaja</taxon>
    </lineage>
</organism>
<keyword evidence="2" id="KW-1185">Reference proteome</keyword>
<dbReference type="PANTHER" id="PTHR33527">
    <property type="entry name" value="OS07G0274300 PROTEIN"/>
    <property type="match status" value="1"/>
</dbReference>
<dbReference type="PANTHER" id="PTHR33527:SF28">
    <property type="entry name" value="GB|AAD43168.1"/>
    <property type="match status" value="1"/>
</dbReference>
<gene>
    <name evidence="1" type="ORF">O6P43_013885</name>
</gene>
<dbReference type="EMBL" id="JARAOO010000006">
    <property type="protein sequence ID" value="KAJ7964013.1"/>
    <property type="molecule type" value="Genomic_DNA"/>
</dbReference>
<comment type="caution">
    <text evidence="1">The sequence shown here is derived from an EMBL/GenBank/DDBJ whole genome shotgun (WGS) entry which is preliminary data.</text>
</comment>
<evidence type="ECO:0000313" key="2">
    <source>
        <dbReference type="Proteomes" id="UP001163823"/>
    </source>
</evidence>
<dbReference type="KEGG" id="qsa:O6P43_013885"/>
<proteinExistence type="predicted"/>
<sequence length="364" mass="40039">MSSFSSSSASCSLFANTGSSFTVTQEEFNMFHNIDRTLFILLVFNMGRDPAEAIQIMAFWMWLEQTNKDMKMVYNILNFPDDYINMLADEAVMALNVIQRDRFPFECNNNNNNNVDVDLPITQNISNSGVSLRFFHNNRLGITQAVTKIVNDVCIRAFSDIVQRVTTGMGPTGLGKTAVMNPFIKNMMIYYNNTNNSSVITPNVGAFPPPNMVNVEIMRKLAGEGGGVDPFDLVFQTDVLNNGINEVLSRLNLNSDTANAAGAIVDGQDNAATRTAVPADERTIFLTFSKGYPISENEEVEPGEEQPLYARLVMQSVAAMEAVLGNGKLKFNINGKHVWARKYVRKNGKSPGTSQPNSPAAAAS</sequence>
<name>A0AAD7LTK5_QUISA</name>